<dbReference type="Pfam" id="PF25484">
    <property type="entry name" value="DUF7907"/>
    <property type="match status" value="1"/>
</dbReference>
<dbReference type="GeneID" id="63855563"/>
<dbReference type="EMBL" id="ML976616">
    <property type="protein sequence ID" value="KAF1844587.1"/>
    <property type="molecule type" value="Genomic_DNA"/>
</dbReference>
<name>A0A9P4GFU5_9PLEO</name>
<keyword evidence="4" id="KW-1185">Reference proteome</keyword>
<evidence type="ECO:0000313" key="4">
    <source>
        <dbReference type="Proteomes" id="UP000800039"/>
    </source>
</evidence>
<comment type="caution">
    <text evidence="3">The sequence shown here is derived from an EMBL/GenBank/DDBJ whole genome shotgun (WGS) entry which is preliminary data.</text>
</comment>
<feature type="signal peptide" evidence="1">
    <location>
        <begin position="1"/>
        <end position="17"/>
    </location>
</feature>
<proteinExistence type="predicted"/>
<keyword evidence="1" id="KW-0732">Signal</keyword>
<gene>
    <name evidence="3" type="ORF">K460DRAFT_429333</name>
</gene>
<dbReference type="RefSeq" id="XP_040787150.1">
    <property type="nucleotide sequence ID" value="XM_040938309.1"/>
</dbReference>
<dbReference type="OrthoDB" id="3515453at2759"/>
<evidence type="ECO:0000313" key="3">
    <source>
        <dbReference type="EMBL" id="KAF1844587.1"/>
    </source>
</evidence>
<reference evidence="3" key="1">
    <citation type="submission" date="2020-01" db="EMBL/GenBank/DDBJ databases">
        <authorList>
            <consortium name="DOE Joint Genome Institute"/>
            <person name="Haridas S."/>
            <person name="Albert R."/>
            <person name="Binder M."/>
            <person name="Bloem J."/>
            <person name="Labutti K."/>
            <person name="Salamov A."/>
            <person name="Andreopoulos B."/>
            <person name="Baker S.E."/>
            <person name="Barry K."/>
            <person name="Bills G."/>
            <person name="Bluhm B.H."/>
            <person name="Cannon C."/>
            <person name="Castanera R."/>
            <person name="Culley D.E."/>
            <person name="Daum C."/>
            <person name="Ezra D."/>
            <person name="Gonzalez J.B."/>
            <person name="Henrissat B."/>
            <person name="Kuo A."/>
            <person name="Liang C."/>
            <person name="Lipzen A."/>
            <person name="Lutzoni F."/>
            <person name="Magnuson J."/>
            <person name="Mondo S."/>
            <person name="Nolan M."/>
            <person name="Ohm R."/>
            <person name="Pangilinan J."/>
            <person name="Park H.-J."/>
            <person name="Ramirez L."/>
            <person name="Alfaro M."/>
            <person name="Sun H."/>
            <person name="Tritt A."/>
            <person name="Yoshinaga Y."/>
            <person name="Zwiers L.-H."/>
            <person name="Turgeon B.G."/>
            <person name="Goodwin S.B."/>
            <person name="Spatafora J.W."/>
            <person name="Crous P.W."/>
            <person name="Grigoriev I.V."/>
        </authorList>
    </citation>
    <scope>NUCLEOTIDE SEQUENCE</scope>
    <source>
        <strain evidence="3">CBS 394.84</strain>
    </source>
</reference>
<dbReference type="InterPro" id="IPR057229">
    <property type="entry name" value="DUF7907"/>
</dbReference>
<dbReference type="Proteomes" id="UP000800039">
    <property type="component" value="Unassembled WGS sequence"/>
</dbReference>
<dbReference type="AlphaFoldDB" id="A0A9P4GFU5"/>
<evidence type="ECO:0000256" key="1">
    <source>
        <dbReference type="SAM" id="SignalP"/>
    </source>
</evidence>
<sequence length="211" mass="22877">MKPIIVALTCLAATVAAQSSPPWYDVQSSAFRLILKSDNDTYDGHALGACHQGAAVEGLCLTGDTIDDPAVSYTTFYHNVSSSENATVNANDTLGVLNYILTIGGGINVPSAMKFSQSPGSNIADPIFSPGWDDFTPIAFDEECGSAYIPIYQDDTVSPPSYYNPTLKLKNWYICLTRFSYLYTTLVYKFGVTGEPQNPTCVAVEVVRVWV</sequence>
<feature type="chain" id="PRO_5040257198" description="DUF7907 domain-containing protein" evidence="1">
    <location>
        <begin position="18"/>
        <end position="211"/>
    </location>
</feature>
<accession>A0A9P4GFU5</accession>
<feature type="domain" description="DUF7907" evidence="2">
    <location>
        <begin position="28"/>
        <end position="209"/>
    </location>
</feature>
<protein>
    <recommendedName>
        <fullName evidence="2">DUF7907 domain-containing protein</fullName>
    </recommendedName>
</protein>
<organism evidence="3 4">
    <name type="scientific">Cucurbitaria berberidis CBS 394.84</name>
    <dbReference type="NCBI Taxonomy" id="1168544"/>
    <lineage>
        <taxon>Eukaryota</taxon>
        <taxon>Fungi</taxon>
        <taxon>Dikarya</taxon>
        <taxon>Ascomycota</taxon>
        <taxon>Pezizomycotina</taxon>
        <taxon>Dothideomycetes</taxon>
        <taxon>Pleosporomycetidae</taxon>
        <taxon>Pleosporales</taxon>
        <taxon>Pleosporineae</taxon>
        <taxon>Cucurbitariaceae</taxon>
        <taxon>Cucurbitaria</taxon>
    </lineage>
</organism>
<evidence type="ECO:0000259" key="2">
    <source>
        <dbReference type="Pfam" id="PF25484"/>
    </source>
</evidence>